<evidence type="ECO:0000256" key="1">
    <source>
        <dbReference type="ARBA" id="ARBA00023125"/>
    </source>
</evidence>
<proteinExistence type="predicted"/>
<dbReference type="PROSITE" id="PS50039">
    <property type="entry name" value="FORK_HEAD_3"/>
    <property type="match status" value="1"/>
</dbReference>
<name>A0A6A6HAM2_VIRVR</name>
<feature type="compositionally biased region" description="Basic and acidic residues" evidence="3">
    <location>
        <begin position="146"/>
        <end position="159"/>
    </location>
</feature>
<feature type="DNA-binding region" description="Fork-head" evidence="2">
    <location>
        <begin position="39"/>
        <end position="136"/>
    </location>
</feature>
<dbReference type="Proteomes" id="UP000800092">
    <property type="component" value="Unassembled WGS sequence"/>
</dbReference>
<evidence type="ECO:0000256" key="3">
    <source>
        <dbReference type="SAM" id="MobiDB-lite"/>
    </source>
</evidence>
<feature type="compositionally biased region" description="Polar residues" evidence="3">
    <location>
        <begin position="371"/>
        <end position="382"/>
    </location>
</feature>
<dbReference type="InterPro" id="IPR001766">
    <property type="entry name" value="Fork_head_dom"/>
</dbReference>
<protein>
    <recommendedName>
        <fullName evidence="4">Fork-head domain-containing protein</fullName>
    </recommendedName>
</protein>
<dbReference type="GO" id="GO:0005634">
    <property type="term" value="C:nucleus"/>
    <property type="evidence" value="ECO:0007669"/>
    <property type="project" value="UniProtKB-SubCell"/>
</dbReference>
<evidence type="ECO:0000259" key="4">
    <source>
        <dbReference type="PROSITE" id="PS50039"/>
    </source>
</evidence>
<dbReference type="PRINTS" id="PR00053">
    <property type="entry name" value="FORKHEAD"/>
</dbReference>
<dbReference type="OrthoDB" id="5431456at2759"/>
<comment type="subcellular location">
    <subcellularLocation>
        <location evidence="2">Nucleus</location>
    </subcellularLocation>
</comment>
<feature type="domain" description="Fork-head" evidence="4">
    <location>
        <begin position="39"/>
        <end position="136"/>
    </location>
</feature>
<dbReference type="AlphaFoldDB" id="A0A6A6HAM2"/>
<dbReference type="CDD" id="cd00059">
    <property type="entry name" value="FH_FOX"/>
    <property type="match status" value="1"/>
</dbReference>
<feature type="region of interest" description="Disordered" evidence="3">
    <location>
        <begin position="422"/>
        <end position="464"/>
    </location>
</feature>
<dbReference type="Pfam" id="PF00250">
    <property type="entry name" value="Forkhead"/>
    <property type="match status" value="1"/>
</dbReference>
<dbReference type="SUPFAM" id="SSF46785">
    <property type="entry name" value="Winged helix' DNA-binding domain"/>
    <property type="match status" value="1"/>
</dbReference>
<accession>A0A6A6HAM2</accession>
<feature type="compositionally biased region" description="Polar residues" evidence="3">
    <location>
        <begin position="136"/>
        <end position="145"/>
    </location>
</feature>
<reference evidence="5" key="1">
    <citation type="journal article" date="2020" name="Stud. Mycol.">
        <title>101 Dothideomycetes genomes: a test case for predicting lifestyles and emergence of pathogens.</title>
        <authorList>
            <person name="Haridas S."/>
            <person name="Albert R."/>
            <person name="Binder M."/>
            <person name="Bloem J."/>
            <person name="Labutti K."/>
            <person name="Salamov A."/>
            <person name="Andreopoulos B."/>
            <person name="Baker S."/>
            <person name="Barry K."/>
            <person name="Bills G."/>
            <person name="Bluhm B."/>
            <person name="Cannon C."/>
            <person name="Castanera R."/>
            <person name="Culley D."/>
            <person name="Daum C."/>
            <person name="Ezra D."/>
            <person name="Gonzalez J."/>
            <person name="Henrissat B."/>
            <person name="Kuo A."/>
            <person name="Liang C."/>
            <person name="Lipzen A."/>
            <person name="Lutzoni F."/>
            <person name="Magnuson J."/>
            <person name="Mondo S."/>
            <person name="Nolan M."/>
            <person name="Ohm R."/>
            <person name="Pangilinan J."/>
            <person name="Park H.-J."/>
            <person name="Ramirez L."/>
            <person name="Alfaro M."/>
            <person name="Sun H."/>
            <person name="Tritt A."/>
            <person name="Yoshinaga Y."/>
            <person name="Zwiers L.-H."/>
            <person name="Turgeon B."/>
            <person name="Goodwin S."/>
            <person name="Spatafora J."/>
            <person name="Crous P."/>
            <person name="Grigoriev I."/>
        </authorList>
    </citation>
    <scope>NUCLEOTIDE SEQUENCE</scope>
    <source>
        <strain evidence="5">Tuck. ex Michener</strain>
    </source>
</reference>
<feature type="region of interest" description="Disordered" evidence="3">
    <location>
        <begin position="136"/>
        <end position="159"/>
    </location>
</feature>
<feature type="compositionally biased region" description="Basic and acidic residues" evidence="3">
    <location>
        <begin position="444"/>
        <end position="454"/>
    </location>
</feature>
<dbReference type="InterPro" id="IPR036388">
    <property type="entry name" value="WH-like_DNA-bd_sf"/>
</dbReference>
<dbReference type="InterPro" id="IPR050211">
    <property type="entry name" value="FOX_domain-containing"/>
</dbReference>
<dbReference type="PANTHER" id="PTHR11829:SF343">
    <property type="entry name" value="FORK-HEAD DOMAIN-CONTAINING PROTEIN"/>
    <property type="match status" value="1"/>
</dbReference>
<dbReference type="SMART" id="SM00339">
    <property type="entry name" value="FH"/>
    <property type="match status" value="1"/>
</dbReference>
<keyword evidence="1 2" id="KW-0238">DNA-binding</keyword>
<keyword evidence="6" id="KW-1185">Reference proteome</keyword>
<dbReference type="GO" id="GO:0000981">
    <property type="term" value="F:DNA-binding transcription factor activity, RNA polymerase II-specific"/>
    <property type="evidence" value="ECO:0007669"/>
    <property type="project" value="TreeGrafter"/>
</dbReference>
<evidence type="ECO:0000313" key="6">
    <source>
        <dbReference type="Proteomes" id="UP000800092"/>
    </source>
</evidence>
<feature type="region of interest" description="Disordered" evidence="3">
    <location>
        <begin position="342"/>
        <end position="401"/>
    </location>
</feature>
<keyword evidence="2" id="KW-0539">Nucleus</keyword>
<gene>
    <name evidence="5" type="ORF">EV356DRAFT_130469</name>
</gene>
<dbReference type="EMBL" id="ML991793">
    <property type="protein sequence ID" value="KAF2235196.1"/>
    <property type="molecule type" value="Genomic_DNA"/>
</dbReference>
<evidence type="ECO:0000256" key="2">
    <source>
        <dbReference type="PROSITE-ProRule" id="PRU00089"/>
    </source>
</evidence>
<evidence type="ECO:0000313" key="5">
    <source>
        <dbReference type="EMBL" id="KAF2235196.1"/>
    </source>
</evidence>
<dbReference type="InterPro" id="IPR036390">
    <property type="entry name" value="WH_DNA-bd_sf"/>
</dbReference>
<sequence length="632" mass="71768">MLHKSRQKSHRAKHLRKARLINSGEAKADTEFTYDDRKRPPYIYENLVGMALCQAPEFKLTAAEIFAWISQHFPFYQIHSEGDSWRSTISVHLSQKPTFIKQPRPRGEGRKGCYWCLDESVRQHYSQLLSEARQKSQSRVAFDQSTPRDSREKQEPSAMVADRHAQLFEISDNGYPHYKIMSNGPPGKAWQELSSLQTVKINGLLCRVGDLVEYPCETWHRKQDPKEAQQVSIGQVLSIRMFEDGRPLLHVLWYYRRTELRTIQCKNYRDWPSYCKWIKSTHMDIILAKEVTGMMDPVALGPKAQDLVLDFSVGVGKGSMIRSKTHEAVSWLEDMLNLPLRSPTHADADAGNENQSTPRSPRLESKPASHKSASPQMSTADSTTRRLKLKLRGPDISNPIIPTTRRKLTVATHEKTSVIPQASGAATLRITKTRGIRSSSGTTTHEENGPKEKPTGQSTPSQEVAERIPDDVHNDSDNKAFAPITDCNTWPTRGLGTRLFQPRPRASGRYFKKRRMGRDCSFSLWPNDNKPQDFVKASASTPQFVTGDSIKSSRVNGKGIAPNPVDVKMVDDQISRCVSHESFEELLGIGDEDDYEMILHEGRLAFREKSMFLNNRTLRPKIYPVFPRQGKN</sequence>
<dbReference type="GO" id="GO:0000978">
    <property type="term" value="F:RNA polymerase II cis-regulatory region sequence-specific DNA binding"/>
    <property type="evidence" value="ECO:0007669"/>
    <property type="project" value="TreeGrafter"/>
</dbReference>
<organism evidence="5 6">
    <name type="scientific">Viridothelium virens</name>
    <name type="common">Speckled blister lichen</name>
    <name type="synonym">Trypethelium virens</name>
    <dbReference type="NCBI Taxonomy" id="1048519"/>
    <lineage>
        <taxon>Eukaryota</taxon>
        <taxon>Fungi</taxon>
        <taxon>Dikarya</taxon>
        <taxon>Ascomycota</taxon>
        <taxon>Pezizomycotina</taxon>
        <taxon>Dothideomycetes</taxon>
        <taxon>Dothideomycetes incertae sedis</taxon>
        <taxon>Trypetheliales</taxon>
        <taxon>Trypetheliaceae</taxon>
        <taxon>Viridothelium</taxon>
    </lineage>
</organism>
<dbReference type="PANTHER" id="PTHR11829">
    <property type="entry name" value="FORKHEAD BOX PROTEIN"/>
    <property type="match status" value="1"/>
</dbReference>
<dbReference type="Gene3D" id="1.10.10.10">
    <property type="entry name" value="Winged helix-like DNA-binding domain superfamily/Winged helix DNA-binding domain"/>
    <property type="match status" value="1"/>
</dbReference>